<keyword evidence="5" id="KW-0460">Magnesium</keyword>
<dbReference type="Gene3D" id="3.30.70.2650">
    <property type="match status" value="1"/>
</dbReference>
<proteinExistence type="predicted"/>
<dbReference type="EMBL" id="MHPU01000020">
    <property type="protein sequence ID" value="OGZ88558.1"/>
    <property type="molecule type" value="Genomic_DNA"/>
</dbReference>
<sequence length="182" mass="21780">MSYSTNQKILFTLLGLIATGFCHTPGQQRRAFREIGKIWEKNTNNKTLDNQIDNLYRSKLVKRKINKDGTITLTLTDKGKMKALTYKFEEMKLSKKKDWDGKWHIVFFDIPEKQRVARDIFRDKIKKIGFYELQHSVFAFPYECENEIEYIIETYKISKWVRFGILEKIDNDIYLRNFFGIK</sequence>
<reference evidence="8 9" key="1">
    <citation type="journal article" date="2016" name="Nat. Commun.">
        <title>Thousands of microbial genomes shed light on interconnected biogeochemical processes in an aquifer system.</title>
        <authorList>
            <person name="Anantharaman K."/>
            <person name="Brown C.T."/>
            <person name="Hug L.A."/>
            <person name="Sharon I."/>
            <person name="Castelle C.J."/>
            <person name="Probst A.J."/>
            <person name="Thomas B.C."/>
            <person name="Singh A."/>
            <person name="Wilkins M.J."/>
            <person name="Karaoz U."/>
            <person name="Brodie E.L."/>
            <person name="Williams K.H."/>
            <person name="Hubbard S.S."/>
            <person name="Banfield J.F."/>
        </authorList>
    </citation>
    <scope>NUCLEOTIDE SEQUENCE [LARGE SCALE GENOMIC DNA]</scope>
</reference>
<keyword evidence="1" id="KW-0540">Nuclease</keyword>
<evidence type="ECO:0000313" key="8">
    <source>
        <dbReference type="EMBL" id="OGZ88558.1"/>
    </source>
</evidence>
<accession>A0A1G2JQN4</accession>
<keyword evidence="6" id="KW-0051">Antiviral defense</keyword>
<keyword evidence="3 8" id="KW-0255">Endonuclease</keyword>
<evidence type="ECO:0000256" key="6">
    <source>
        <dbReference type="ARBA" id="ARBA00023118"/>
    </source>
</evidence>
<keyword evidence="2" id="KW-0479">Metal-binding</keyword>
<comment type="caution">
    <text evidence="8">The sequence shown here is derived from an EMBL/GenBank/DDBJ whole genome shotgun (WGS) entry which is preliminary data.</text>
</comment>
<dbReference type="GO" id="GO:0004521">
    <property type="term" value="F:RNA endonuclease activity"/>
    <property type="evidence" value="ECO:0007669"/>
    <property type="project" value="InterPro"/>
</dbReference>
<evidence type="ECO:0000256" key="5">
    <source>
        <dbReference type="ARBA" id="ARBA00022842"/>
    </source>
</evidence>
<dbReference type="AlphaFoldDB" id="A0A1G2JQN4"/>
<dbReference type="Pfam" id="PF20803">
    <property type="entry name" value="PaaX_M"/>
    <property type="match status" value="1"/>
</dbReference>
<evidence type="ECO:0000256" key="1">
    <source>
        <dbReference type="ARBA" id="ARBA00022722"/>
    </source>
</evidence>
<dbReference type="InterPro" id="IPR021127">
    <property type="entry name" value="CRISPR_associated_Cas2"/>
</dbReference>
<keyword evidence="4" id="KW-0378">Hydrolase</keyword>
<organism evidence="8 9">
    <name type="scientific">Candidatus Staskawiczbacteria bacterium RIFOXYD1_FULL_32_13</name>
    <dbReference type="NCBI Taxonomy" id="1802234"/>
    <lineage>
        <taxon>Bacteria</taxon>
        <taxon>Candidatus Staskawicziibacteriota</taxon>
    </lineage>
</organism>
<dbReference type="NCBIfam" id="TIGR01573">
    <property type="entry name" value="cas2"/>
    <property type="match status" value="1"/>
</dbReference>
<dbReference type="Proteomes" id="UP000178935">
    <property type="component" value="Unassembled WGS sequence"/>
</dbReference>
<protein>
    <submittedName>
        <fullName evidence="8">CRISPR-associated endonuclease Cas2</fullName>
    </submittedName>
</protein>
<gene>
    <name evidence="8" type="ORF">A2561_04640</name>
</gene>
<dbReference type="SUPFAM" id="SSF143430">
    <property type="entry name" value="TTP0101/SSO1404-like"/>
    <property type="match status" value="1"/>
</dbReference>
<feature type="domain" description="Transcriptional repressor PaaX-like central Cas2-like" evidence="7">
    <location>
        <begin position="97"/>
        <end position="163"/>
    </location>
</feature>
<evidence type="ECO:0000256" key="4">
    <source>
        <dbReference type="ARBA" id="ARBA00022801"/>
    </source>
</evidence>
<dbReference type="GO" id="GO:0043571">
    <property type="term" value="P:maintenance of CRISPR repeat elements"/>
    <property type="evidence" value="ECO:0007669"/>
    <property type="project" value="InterPro"/>
</dbReference>
<evidence type="ECO:0000313" key="9">
    <source>
        <dbReference type="Proteomes" id="UP000178935"/>
    </source>
</evidence>
<name>A0A1G2JQN4_9BACT</name>
<evidence type="ECO:0000256" key="3">
    <source>
        <dbReference type="ARBA" id="ARBA00022759"/>
    </source>
</evidence>
<evidence type="ECO:0000259" key="7">
    <source>
        <dbReference type="Pfam" id="PF20803"/>
    </source>
</evidence>
<dbReference type="InterPro" id="IPR048846">
    <property type="entry name" value="PaaX-like_central"/>
</dbReference>
<evidence type="ECO:0000256" key="2">
    <source>
        <dbReference type="ARBA" id="ARBA00022723"/>
    </source>
</evidence>